<keyword evidence="4" id="KW-0800">Toxin</keyword>
<dbReference type="Gene3D" id="1.10.238.20">
    <property type="entry name" value="Pheromone/general odorant binding protein domain"/>
    <property type="match status" value="1"/>
</dbReference>
<dbReference type="EMBL" id="GFDF01005220">
    <property type="protein sequence ID" value="JAV08864.1"/>
    <property type="molecule type" value="Transcribed_RNA"/>
</dbReference>
<dbReference type="Pfam" id="PF01395">
    <property type="entry name" value="PBP_GOBP"/>
    <property type="match status" value="1"/>
</dbReference>
<dbReference type="InterPro" id="IPR036728">
    <property type="entry name" value="PBP_GOBP_sf"/>
</dbReference>
<evidence type="ECO:0000256" key="5">
    <source>
        <dbReference type="SAM" id="SignalP"/>
    </source>
</evidence>
<evidence type="ECO:0000313" key="6">
    <source>
        <dbReference type="EMBL" id="JAV08864.1"/>
    </source>
</evidence>
<feature type="chain" id="PRO_5012092213" evidence="5">
    <location>
        <begin position="19"/>
        <end position="244"/>
    </location>
</feature>
<keyword evidence="3" id="KW-0964">Secreted</keyword>
<dbReference type="CDD" id="cd23992">
    <property type="entry name" value="PBP_GOBP"/>
    <property type="match status" value="1"/>
</dbReference>
<dbReference type="GO" id="GO:0005549">
    <property type="term" value="F:odorant binding"/>
    <property type="evidence" value="ECO:0007669"/>
    <property type="project" value="InterPro"/>
</dbReference>
<accession>A0A1L8DR64</accession>
<dbReference type="GO" id="GO:0005576">
    <property type="term" value="C:extracellular region"/>
    <property type="evidence" value="ECO:0007669"/>
    <property type="project" value="UniProtKB-SubCell"/>
</dbReference>
<comment type="subcellular location">
    <subcellularLocation>
        <location evidence="1">Secreted</location>
    </subcellularLocation>
</comment>
<sequence length="244" mass="28157">MIIWKVLLLFNLCRLGYSWQDVRNADQSLWAYKSCMRDPKDVDLVPKWRKFIFPNDERTQCYVKCLWTRLGAYNQGTQLFNTDRISKQFASHGLSVPDEINYLQGIAKGCKAVYDKSIKFFKSQGMAIRTAYYATNESEEKWFNAHPDTKPKGPKISTFCKSKGDGGCEHSCSFYYFRLIDEDNLIIPFSDLPGYPKSALEECRNQVQSSNGCKSSELYECLSKADKPALDSALEQLDNWSERY</sequence>
<evidence type="ECO:0000256" key="2">
    <source>
        <dbReference type="ARBA" id="ARBA00008098"/>
    </source>
</evidence>
<organism evidence="6">
    <name type="scientific">Nyssomyia neivai</name>
    <dbReference type="NCBI Taxonomy" id="330878"/>
    <lineage>
        <taxon>Eukaryota</taxon>
        <taxon>Metazoa</taxon>
        <taxon>Ecdysozoa</taxon>
        <taxon>Arthropoda</taxon>
        <taxon>Hexapoda</taxon>
        <taxon>Insecta</taxon>
        <taxon>Pterygota</taxon>
        <taxon>Neoptera</taxon>
        <taxon>Endopterygota</taxon>
        <taxon>Diptera</taxon>
        <taxon>Nematocera</taxon>
        <taxon>Psychodoidea</taxon>
        <taxon>Psychodidae</taxon>
        <taxon>Nyssomyia</taxon>
    </lineage>
</organism>
<proteinExistence type="inferred from homology"/>
<dbReference type="InterPro" id="IPR006170">
    <property type="entry name" value="PBP/GOBP"/>
</dbReference>
<dbReference type="GO" id="GO:0090729">
    <property type="term" value="F:toxin activity"/>
    <property type="evidence" value="ECO:0007669"/>
    <property type="project" value="UniProtKB-KW"/>
</dbReference>
<evidence type="ECO:0000256" key="1">
    <source>
        <dbReference type="ARBA" id="ARBA00004613"/>
    </source>
</evidence>
<protein>
    <submittedName>
        <fullName evidence="6">Putative d7 salivary protein full length</fullName>
    </submittedName>
</protein>
<evidence type="ECO:0000256" key="4">
    <source>
        <dbReference type="ARBA" id="ARBA00022656"/>
    </source>
</evidence>
<reference evidence="6" key="1">
    <citation type="submission" date="2016-12" db="EMBL/GenBank/DDBJ databases">
        <title>An insight into the sialome and mialome of the sand fly, Nyssomyia neivai.</title>
        <authorList>
            <person name="Sebastian V."/>
            <person name="Goulart T.M."/>
            <person name="Oliveira W."/>
            <person name="Calvo E."/>
            <person name="Oliveira L.F."/>
            <person name="Pinto M.C."/>
            <person name="Rosselino A.M."/>
            <person name="Ribeiro J.M."/>
        </authorList>
    </citation>
    <scope>NUCLEOTIDE SEQUENCE</scope>
</reference>
<dbReference type="SUPFAM" id="SSF47565">
    <property type="entry name" value="Insect pheromone/odorant-binding proteins"/>
    <property type="match status" value="1"/>
</dbReference>
<feature type="signal peptide" evidence="5">
    <location>
        <begin position="1"/>
        <end position="18"/>
    </location>
</feature>
<comment type="similarity">
    <text evidence="2">Belongs to the PBP/GOBP family.</text>
</comment>
<evidence type="ECO:0000256" key="3">
    <source>
        <dbReference type="ARBA" id="ARBA00022525"/>
    </source>
</evidence>
<name>A0A1L8DR64_9DIPT</name>
<dbReference type="AlphaFoldDB" id="A0A1L8DR64"/>
<keyword evidence="5" id="KW-0732">Signal</keyword>